<sequence>MEPSQPGIEPSPQPNAAAIQAPTLAPALARRTSVARPMRTPIACTNCRKSKIKCHHRGVPPCRHCEKTKRECIIPEMIHDDYDAISPGQSPAPVKRKSTAPSAEGSSASFKKSRYEVGHTGLPCQEILEEAVELYMQHFNNDIFSFFHKPTFLRSLRNNDVEPVLMLGVLTLSARFCNTVVKDFENEAAACEYFCKKTLALLVPDIDKPSVTRIQALLMVGLHLWGASQGAAAFIYVGVAIRMAQVLDLGSEGSYPPRNKLNSTEWIVTESRRRTFWSAYLMDRFLSNGRGRPLTISNSDISIPLPADNLNFTYGTPEAERHLNEDLQSVEILPECTGTMAMLIELVDIWSRMAQWSCARRWLQDELAPWDPASEFFQVDQMIGKWHARLPKSLRYNEHTTLVQLSQRHTSWALMHIVYYNGLLFTHRSYLTFAPTKQDPKGPREAADRGWVEPEGFWKRSAHTCFSAAEQIIELNRQLLETGNALTTPFLLFSVFSAANILAYLDAFPWVDPAISPRARTLYELGYHHLDSVKHKWRMVVNWTDTLTKLFEIHHKFAREGRTAHTTTDYFAEYRSKVLDFGNLHQVPMDLPQQRSRDEYSNMRGTVAISTGSEARDSSLHQPHQQAADLLHDDGHVYSGSKDTSPAMHDPSLLPRDSQGLLTHPSPGLGLHDYAPFLAFDSNVAGSAAQHANGNVNDLLMDPHAGLMSIHEGSLLAFMQGDSWSELDALDQEWSALMTGTSGSGSHGPSGGYASSNVALPT</sequence>
<dbReference type="Pfam" id="PF00172">
    <property type="entry name" value="Zn_clus"/>
    <property type="match status" value="1"/>
</dbReference>
<reference evidence="8 9" key="1">
    <citation type="submission" date="2016-07" db="EMBL/GenBank/DDBJ databases">
        <title>Pervasive Adenine N6-methylation of Active Genes in Fungi.</title>
        <authorList>
            <consortium name="DOE Joint Genome Institute"/>
            <person name="Mondo S.J."/>
            <person name="Dannebaum R.O."/>
            <person name="Kuo R.C."/>
            <person name="Labutti K."/>
            <person name="Haridas S."/>
            <person name="Kuo A."/>
            <person name="Salamov A."/>
            <person name="Ahrendt S.R."/>
            <person name="Lipzen A."/>
            <person name="Sullivan W."/>
            <person name="Andreopoulos W.B."/>
            <person name="Clum A."/>
            <person name="Lindquist E."/>
            <person name="Daum C."/>
            <person name="Ramamoorthy G.K."/>
            <person name="Gryganskyi A."/>
            <person name="Culley D."/>
            <person name="Magnuson J.K."/>
            <person name="James T.Y."/>
            <person name="O'Malley M.A."/>
            <person name="Stajich J.E."/>
            <person name="Spatafora J.W."/>
            <person name="Visel A."/>
            <person name="Grigoriev I.V."/>
        </authorList>
    </citation>
    <scope>NUCLEOTIDE SEQUENCE [LARGE SCALE GENOMIC DNA]</scope>
    <source>
        <strain evidence="8 9">12-1054</strain>
    </source>
</reference>
<feature type="compositionally biased region" description="Gly residues" evidence="6">
    <location>
        <begin position="742"/>
        <end position="751"/>
    </location>
</feature>
<keyword evidence="2" id="KW-0479">Metal-binding</keyword>
<name>A0A1Y2FDD0_PROLT</name>
<dbReference type="CDD" id="cd00067">
    <property type="entry name" value="GAL4"/>
    <property type="match status" value="1"/>
</dbReference>
<dbReference type="PROSITE" id="PS00463">
    <property type="entry name" value="ZN2_CY6_FUNGAL_1"/>
    <property type="match status" value="1"/>
</dbReference>
<evidence type="ECO:0000256" key="3">
    <source>
        <dbReference type="ARBA" id="ARBA00023015"/>
    </source>
</evidence>
<dbReference type="Pfam" id="PF04082">
    <property type="entry name" value="Fungal_trans"/>
    <property type="match status" value="1"/>
</dbReference>
<dbReference type="GO" id="GO:0008270">
    <property type="term" value="F:zinc ion binding"/>
    <property type="evidence" value="ECO:0007669"/>
    <property type="project" value="InterPro"/>
</dbReference>
<dbReference type="GO" id="GO:0005634">
    <property type="term" value="C:nucleus"/>
    <property type="evidence" value="ECO:0007669"/>
    <property type="project" value="UniProtKB-SubCell"/>
</dbReference>
<dbReference type="GeneID" id="63788965"/>
<gene>
    <name evidence="8" type="ORF">BCR37DRAFT_56744</name>
</gene>
<protein>
    <submittedName>
        <fullName evidence="8">Fungal-specific transcription factor domain-domain-containing protein</fullName>
    </submittedName>
</protein>
<dbReference type="GO" id="GO:0000981">
    <property type="term" value="F:DNA-binding transcription factor activity, RNA polymerase II-specific"/>
    <property type="evidence" value="ECO:0007669"/>
    <property type="project" value="InterPro"/>
</dbReference>
<dbReference type="OrthoDB" id="5370478at2759"/>
<dbReference type="InterPro" id="IPR050815">
    <property type="entry name" value="TF_fung"/>
</dbReference>
<dbReference type="CDD" id="cd12148">
    <property type="entry name" value="fungal_TF_MHR"/>
    <property type="match status" value="1"/>
</dbReference>
<dbReference type="PANTHER" id="PTHR47338">
    <property type="entry name" value="ZN(II)2CYS6 TRANSCRIPTION FACTOR (EUROFUNG)-RELATED"/>
    <property type="match status" value="1"/>
</dbReference>
<dbReference type="GO" id="GO:0006351">
    <property type="term" value="P:DNA-templated transcription"/>
    <property type="evidence" value="ECO:0007669"/>
    <property type="project" value="InterPro"/>
</dbReference>
<feature type="domain" description="Zn(2)-C6 fungal-type" evidence="7">
    <location>
        <begin position="43"/>
        <end position="74"/>
    </location>
</feature>
<comment type="caution">
    <text evidence="8">The sequence shown here is derived from an EMBL/GenBank/DDBJ whole genome shotgun (WGS) entry which is preliminary data.</text>
</comment>
<dbReference type="RefSeq" id="XP_040724500.1">
    <property type="nucleotide sequence ID" value="XM_040872366.1"/>
</dbReference>
<evidence type="ECO:0000256" key="1">
    <source>
        <dbReference type="ARBA" id="ARBA00004123"/>
    </source>
</evidence>
<dbReference type="AlphaFoldDB" id="A0A1Y2FDD0"/>
<dbReference type="SMART" id="SM00906">
    <property type="entry name" value="Fungal_trans"/>
    <property type="match status" value="1"/>
</dbReference>
<evidence type="ECO:0000313" key="8">
    <source>
        <dbReference type="EMBL" id="ORY80855.1"/>
    </source>
</evidence>
<feature type="region of interest" description="Disordered" evidence="6">
    <location>
        <begin position="634"/>
        <end position="665"/>
    </location>
</feature>
<evidence type="ECO:0000313" key="9">
    <source>
        <dbReference type="Proteomes" id="UP000193685"/>
    </source>
</evidence>
<dbReference type="STRING" id="56484.A0A1Y2FDD0"/>
<dbReference type="Gene3D" id="4.10.240.10">
    <property type="entry name" value="Zn(2)-C6 fungal-type DNA-binding domain"/>
    <property type="match status" value="1"/>
</dbReference>
<keyword evidence="4" id="KW-0804">Transcription</keyword>
<evidence type="ECO:0000256" key="2">
    <source>
        <dbReference type="ARBA" id="ARBA00022723"/>
    </source>
</evidence>
<proteinExistence type="predicted"/>
<keyword evidence="9" id="KW-1185">Reference proteome</keyword>
<keyword evidence="3" id="KW-0805">Transcription regulation</keyword>
<dbReference type="Proteomes" id="UP000193685">
    <property type="component" value="Unassembled WGS sequence"/>
</dbReference>
<feature type="region of interest" description="Disordered" evidence="6">
    <location>
        <begin position="84"/>
        <end position="107"/>
    </location>
</feature>
<dbReference type="InterPro" id="IPR036864">
    <property type="entry name" value="Zn2-C6_fun-type_DNA-bd_sf"/>
</dbReference>
<dbReference type="PANTHER" id="PTHR47338:SF5">
    <property type="entry name" value="ZN(II)2CYS6 TRANSCRIPTION FACTOR (EUROFUNG)"/>
    <property type="match status" value="1"/>
</dbReference>
<dbReference type="InterPro" id="IPR007219">
    <property type="entry name" value="XnlR_reg_dom"/>
</dbReference>
<dbReference type="PROSITE" id="PS50048">
    <property type="entry name" value="ZN2_CY6_FUNGAL_2"/>
    <property type="match status" value="1"/>
</dbReference>
<evidence type="ECO:0000256" key="6">
    <source>
        <dbReference type="SAM" id="MobiDB-lite"/>
    </source>
</evidence>
<comment type="subcellular location">
    <subcellularLocation>
        <location evidence="1">Nucleus</location>
    </subcellularLocation>
</comment>
<organism evidence="8 9">
    <name type="scientific">Protomyces lactucae-debilis</name>
    <dbReference type="NCBI Taxonomy" id="2754530"/>
    <lineage>
        <taxon>Eukaryota</taxon>
        <taxon>Fungi</taxon>
        <taxon>Dikarya</taxon>
        <taxon>Ascomycota</taxon>
        <taxon>Taphrinomycotina</taxon>
        <taxon>Taphrinomycetes</taxon>
        <taxon>Taphrinales</taxon>
        <taxon>Protomycetaceae</taxon>
        <taxon>Protomyces</taxon>
    </lineage>
</organism>
<evidence type="ECO:0000256" key="4">
    <source>
        <dbReference type="ARBA" id="ARBA00023163"/>
    </source>
</evidence>
<dbReference type="SUPFAM" id="SSF57701">
    <property type="entry name" value="Zn2/Cys6 DNA-binding domain"/>
    <property type="match status" value="1"/>
</dbReference>
<dbReference type="OMA" id="YFGWHAR"/>
<keyword evidence="5" id="KW-0539">Nucleus</keyword>
<feature type="region of interest" description="Disordered" evidence="6">
    <location>
        <begin position="739"/>
        <end position="762"/>
    </location>
</feature>
<evidence type="ECO:0000259" key="7">
    <source>
        <dbReference type="PROSITE" id="PS50048"/>
    </source>
</evidence>
<dbReference type="EMBL" id="MCFI01000012">
    <property type="protein sequence ID" value="ORY80855.1"/>
    <property type="molecule type" value="Genomic_DNA"/>
</dbReference>
<evidence type="ECO:0000256" key="5">
    <source>
        <dbReference type="ARBA" id="ARBA00023242"/>
    </source>
</evidence>
<dbReference type="GO" id="GO:0003677">
    <property type="term" value="F:DNA binding"/>
    <property type="evidence" value="ECO:0007669"/>
    <property type="project" value="InterPro"/>
</dbReference>
<dbReference type="InterPro" id="IPR001138">
    <property type="entry name" value="Zn2Cys6_DnaBD"/>
</dbReference>
<accession>A0A1Y2FDD0</accession>